<reference evidence="1 2" key="1">
    <citation type="journal article" date="2022" name="Hortic Res">
        <title>A haplotype resolved chromosomal level avocado genome allows analysis of novel avocado genes.</title>
        <authorList>
            <person name="Nath O."/>
            <person name="Fletcher S.J."/>
            <person name="Hayward A."/>
            <person name="Shaw L.M."/>
            <person name="Masouleh A.K."/>
            <person name="Furtado A."/>
            <person name="Henry R.J."/>
            <person name="Mitter N."/>
        </authorList>
    </citation>
    <scope>NUCLEOTIDE SEQUENCE [LARGE SCALE GENOMIC DNA]</scope>
    <source>
        <strain evidence="2">cv. Hass</strain>
    </source>
</reference>
<accession>A0ACC2MNN9</accession>
<sequence length="391" mass="43559">MSTSSANRDHTYCRKEKSLSLLCTNFLKHCDRGGVETIGLDEAAAKLGVERRRIYDIVNVLESVGVLSKKAKNQYSWKGFEGIPKALEELQGKASRGTCGRSAVNSYDCTKGLDDDGNAEDENLLVPSRGELRRECSSLGSGLNGDSLSCSLSSKVKADNRKEKSLGLLTQNFVKLFLTANVDTVTLDEAARLLLGDNNGSSMLTNNSAAKVRRLYDIANVLTSLNLIEKTQQIETRRPAFRWLGYSGKPDNGATFSTRAPNDQSKKRVFGSDVTNLDLVKRRPICTMDEKPIKVQTKSEDPSAPKQCNQMQQQQPSSKGYDFGPFRPVLQDREKAMKSAQNCKAMASSHRPQYRNQALSELFAHYTEAWKSWYMEVTQVNNLKPERKAIH</sequence>
<dbReference type="Proteomes" id="UP001234297">
    <property type="component" value="Chromosome 1"/>
</dbReference>
<name>A0ACC2MNN9_PERAE</name>
<gene>
    <name evidence="1" type="ORF">MRB53_000389</name>
</gene>
<comment type="caution">
    <text evidence="1">The sequence shown here is derived from an EMBL/GenBank/DDBJ whole genome shotgun (WGS) entry which is preliminary data.</text>
</comment>
<protein>
    <submittedName>
        <fullName evidence="1">Uncharacterized protein</fullName>
    </submittedName>
</protein>
<proteinExistence type="predicted"/>
<evidence type="ECO:0000313" key="1">
    <source>
        <dbReference type="EMBL" id="KAJ8647366.1"/>
    </source>
</evidence>
<dbReference type="EMBL" id="CM056809">
    <property type="protein sequence ID" value="KAJ8647366.1"/>
    <property type="molecule type" value="Genomic_DNA"/>
</dbReference>
<organism evidence="1 2">
    <name type="scientific">Persea americana</name>
    <name type="common">Avocado</name>
    <dbReference type="NCBI Taxonomy" id="3435"/>
    <lineage>
        <taxon>Eukaryota</taxon>
        <taxon>Viridiplantae</taxon>
        <taxon>Streptophyta</taxon>
        <taxon>Embryophyta</taxon>
        <taxon>Tracheophyta</taxon>
        <taxon>Spermatophyta</taxon>
        <taxon>Magnoliopsida</taxon>
        <taxon>Magnoliidae</taxon>
        <taxon>Laurales</taxon>
        <taxon>Lauraceae</taxon>
        <taxon>Persea</taxon>
    </lineage>
</organism>
<keyword evidence="2" id="KW-1185">Reference proteome</keyword>
<evidence type="ECO:0000313" key="2">
    <source>
        <dbReference type="Proteomes" id="UP001234297"/>
    </source>
</evidence>